<dbReference type="EMBL" id="FNCZ01000002">
    <property type="protein sequence ID" value="SDH30496.1"/>
    <property type="molecule type" value="Genomic_DNA"/>
</dbReference>
<gene>
    <name evidence="2" type="ORF">SAMN04489796_102258</name>
</gene>
<proteinExistence type="predicted"/>
<dbReference type="STRING" id="262004.SAMN04489796_102258"/>
<organism evidence="2 3">
    <name type="scientific">Winogradskyella thalassocola</name>
    <dbReference type="NCBI Taxonomy" id="262004"/>
    <lineage>
        <taxon>Bacteria</taxon>
        <taxon>Pseudomonadati</taxon>
        <taxon>Bacteroidota</taxon>
        <taxon>Flavobacteriia</taxon>
        <taxon>Flavobacteriales</taxon>
        <taxon>Flavobacteriaceae</taxon>
        <taxon>Winogradskyella</taxon>
    </lineage>
</organism>
<evidence type="ECO:0000313" key="2">
    <source>
        <dbReference type="EMBL" id="SDH30496.1"/>
    </source>
</evidence>
<evidence type="ECO:0000313" key="3">
    <source>
        <dbReference type="Proteomes" id="UP000199492"/>
    </source>
</evidence>
<dbReference type="PANTHER" id="PTHR33360">
    <property type="entry name" value="TRANSPOSASE FOR INSERTION SEQUENCE ELEMENT IS200"/>
    <property type="match status" value="1"/>
</dbReference>
<evidence type="ECO:0000259" key="1">
    <source>
        <dbReference type="SMART" id="SM01321"/>
    </source>
</evidence>
<dbReference type="OrthoDB" id="9797997at2"/>
<dbReference type="NCBIfam" id="NF033573">
    <property type="entry name" value="transpos_IS200"/>
    <property type="match status" value="1"/>
</dbReference>
<dbReference type="SMART" id="SM01321">
    <property type="entry name" value="Y1_Tnp"/>
    <property type="match status" value="1"/>
</dbReference>
<dbReference type="GO" id="GO:0004803">
    <property type="term" value="F:transposase activity"/>
    <property type="evidence" value="ECO:0007669"/>
    <property type="project" value="InterPro"/>
</dbReference>
<dbReference type="Gene3D" id="3.30.70.1290">
    <property type="entry name" value="Transposase IS200-like"/>
    <property type="match status" value="1"/>
</dbReference>
<dbReference type="InterPro" id="IPR002686">
    <property type="entry name" value="Transposase_17"/>
</dbReference>
<dbReference type="SUPFAM" id="SSF143422">
    <property type="entry name" value="Transposase IS200-like"/>
    <property type="match status" value="1"/>
</dbReference>
<feature type="domain" description="Transposase IS200-like" evidence="1">
    <location>
        <begin position="5"/>
        <end position="119"/>
    </location>
</feature>
<reference evidence="3" key="1">
    <citation type="submission" date="2016-10" db="EMBL/GenBank/DDBJ databases">
        <authorList>
            <person name="Varghese N."/>
            <person name="Submissions S."/>
        </authorList>
    </citation>
    <scope>NUCLEOTIDE SEQUENCE [LARGE SCALE GENOMIC DNA]</scope>
    <source>
        <strain evidence="3">DSM 15363</strain>
    </source>
</reference>
<keyword evidence="3" id="KW-1185">Reference proteome</keyword>
<protein>
    <submittedName>
        <fullName evidence="2">REP element-mobilizing transposase RayT</fullName>
    </submittedName>
</protein>
<dbReference type="Proteomes" id="UP000199492">
    <property type="component" value="Unassembled WGS sequence"/>
</dbReference>
<dbReference type="PANTHER" id="PTHR33360:SF2">
    <property type="entry name" value="TRANSPOSASE FOR INSERTION SEQUENCE ELEMENT IS200"/>
    <property type="match status" value="1"/>
</dbReference>
<sequence length="153" mass="18099">MPNTYTQIHIQAVFAVQNRQSLIRDSWKAELYKYITGIFKNNNHKVLQINGVADHIHVLFGMRPTQSLSELMKQVKHDSSKWINNKGFVNGRFSWQSGYGAFSYSKSEVPRIINYIKNQEEHHKKVVFKEEYLMLLKDFDVEFNERYILKSVL</sequence>
<dbReference type="AlphaFoldDB" id="A0A1G8BBB6"/>
<accession>A0A1G8BBB6</accession>
<dbReference type="GO" id="GO:0006313">
    <property type="term" value="P:DNA transposition"/>
    <property type="evidence" value="ECO:0007669"/>
    <property type="project" value="InterPro"/>
</dbReference>
<name>A0A1G8BBB6_9FLAO</name>
<dbReference type="Pfam" id="PF01797">
    <property type="entry name" value="Y1_Tnp"/>
    <property type="match status" value="1"/>
</dbReference>
<dbReference type="RefSeq" id="WP_092467133.1">
    <property type="nucleotide sequence ID" value="NZ_FNCZ01000002.1"/>
</dbReference>
<dbReference type="InterPro" id="IPR036515">
    <property type="entry name" value="Transposase_17_sf"/>
</dbReference>
<dbReference type="GO" id="GO:0003677">
    <property type="term" value="F:DNA binding"/>
    <property type="evidence" value="ECO:0007669"/>
    <property type="project" value="InterPro"/>
</dbReference>